<feature type="region of interest" description="Disordered" evidence="1">
    <location>
        <begin position="427"/>
        <end position="448"/>
    </location>
</feature>
<dbReference type="Proteomes" id="UP000251213">
    <property type="component" value="Unassembled WGS sequence"/>
</dbReference>
<dbReference type="InterPro" id="IPR000719">
    <property type="entry name" value="Prot_kinase_dom"/>
</dbReference>
<feature type="domain" description="Protein kinase" evidence="2">
    <location>
        <begin position="225"/>
        <end position="497"/>
    </location>
</feature>
<reference evidence="3 4" key="1">
    <citation type="submission" date="2018-06" db="EMBL/GenBank/DDBJ databases">
        <title>Thermoflavimicrobium daqus sp. nov., a thermophilic microbe isolated from Moutai-flavour Daqu.</title>
        <authorList>
            <person name="Wang X."/>
            <person name="Zhou H."/>
        </authorList>
    </citation>
    <scope>NUCLEOTIDE SEQUENCE [LARGE SCALE GENOMIC DNA]</scope>
    <source>
        <strain evidence="3 4">FBKL4.011</strain>
    </source>
</reference>
<dbReference type="OrthoDB" id="583109at2"/>
<feature type="compositionally biased region" description="Polar residues" evidence="1">
    <location>
        <begin position="428"/>
        <end position="438"/>
    </location>
</feature>
<evidence type="ECO:0000256" key="1">
    <source>
        <dbReference type="SAM" id="MobiDB-lite"/>
    </source>
</evidence>
<dbReference type="EMBL" id="QJKK01000001">
    <property type="protein sequence ID" value="RAL26910.1"/>
    <property type="molecule type" value="Genomic_DNA"/>
</dbReference>
<reference evidence="3 4" key="2">
    <citation type="submission" date="2018-06" db="EMBL/GenBank/DDBJ databases">
        <authorList>
            <person name="Zhirakovskaya E."/>
        </authorList>
    </citation>
    <scope>NUCLEOTIDE SEQUENCE [LARGE SCALE GENOMIC DNA]</scope>
    <source>
        <strain evidence="3 4">FBKL4.011</strain>
    </source>
</reference>
<organism evidence="3 4">
    <name type="scientific">Thermoflavimicrobium daqui</name>
    <dbReference type="NCBI Taxonomy" id="2137476"/>
    <lineage>
        <taxon>Bacteria</taxon>
        <taxon>Bacillati</taxon>
        <taxon>Bacillota</taxon>
        <taxon>Bacilli</taxon>
        <taxon>Bacillales</taxon>
        <taxon>Thermoactinomycetaceae</taxon>
        <taxon>Thermoflavimicrobium</taxon>
    </lineage>
</organism>
<name>A0A364K9N1_9BACL</name>
<dbReference type="GO" id="GO:0005524">
    <property type="term" value="F:ATP binding"/>
    <property type="evidence" value="ECO:0007669"/>
    <property type="project" value="InterPro"/>
</dbReference>
<dbReference type="PROSITE" id="PS50011">
    <property type="entry name" value="PROTEIN_KINASE_DOM"/>
    <property type="match status" value="1"/>
</dbReference>
<dbReference type="SUPFAM" id="SSF56112">
    <property type="entry name" value="Protein kinase-like (PK-like)"/>
    <property type="match status" value="1"/>
</dbReference>
<evidence type="ECO:0000259" key="2">
    <source>
        <dbReference type="PROSITE" id="PS50011"/>
    </source>
</evidence>
<proteinExistence type="predicted"/>
<evidence type="ECO:0000313" key="4">
    <source>
        <dbReference type="Proteomes" id="UP000251213"/>
    </source>
</evidence>
<keyword evidence="4" id="KW-1185">Reference proteome</keyword>
<dbReference type="RefSeq" id="WP_113657514.1">
    <property type="nucleotide sequence ID" value="NZ_KZ845663.1"/>
</dbReference>
<gene>
    <name evidence="3" type="ORF">DL897_02355</name>
</gene>
<sequence>MNIQKIVAKYKIFIDTCTWMFPQAVHFLENELPRALYSQRETVKLPVRVIDEVNKHLKSEIKETRYKARKAAEMIKLYIRGKILEGFGSSADNFVDQTILTVFTNYRTKYHLAFITQDRKLAQDVDNLNRQKSVRSNKHILVLTINQFGQLSPWNFNLQESNIQELMKKSSHKSENKKIPFSPSREKMKKLPLGKKVKVGIDHPLPVLEIPQLNQLISTRRFGPLRLIEKVGSGGEGDIYLTSNGQICKIYKKTSITQAKLEKLCIMLKYPIDKSGICWPQDLVFNSRQQFVGYIMPKAVGKPLQRSIFVKPLLQKNFPYWKRSHLVQLALAILEKIQYLHERNIIIGDLNPLNILIKNEREVFLVDTDSFQIAEYPCPVGTVNYTAPEIQGKKFGGFLRSFQHEYFAVATLIFMILLPGKAPFAQQDGGSPQENIKNGNFPYPLGQNTTGKAPDGPWRFIWSHLPFKTKEAFYRSFKEQERLNTMEWIQVLKHYEYTISKGYLSDELFPQGHKIPAEKRTTAICQEPYCGKEFDIHIDRKKQMVENGNKLICYKCQEKIQEEKLMKNLYGTENEITSKDQMGSFRSNGIDPHQDPFLFDPSQMAGNTNQPSSFLQNFLNRFKS</sequence>
<dbReference type="SMART" id="SM00220">
    <property type="entry name" value="S_TKc"/>
    <property type="match status" value="1"/>
</dbReference>
<dbReference type="AlphaFoldDB" id="A0A364K9N1"/>
<evidence type="ECO:0000313" key="3">
    <source>
        <dbReference type="EMBL" id="RAL26910.1"/>
    </source>
</evidence>
<dbReference type="Gene3D" id="1.10.510.10">
    <property type="entry name" value="Transferase(Phosphotransferase) domain 1"/>
    <property type="match status" value="1"/>
</dbReference>
<dbReference type="Gene3D" id="3.40.50.1010">
    <property type="entry name" value="5'-nuclease"/>
    <property type="match status" value="1"/>
</dbReference>
<comment type="caution">
    <text evidence="3">The sequence shown here is derived from an EMBL/GenBank/DDBJ whole genome shotgun (WGS) entry which is preliminary data.</text>
</comment>
<dbReference type="Pfam" id="PF00069">
    <property type="entry name" value="Pkinase"/>
    <property type="match status" value="1"/>
</dbReference>
<protein>
    <recommendedName>
        <fullName evidence="2">Protein kinase domain-containing protein</fullName>
    </recommendedName>
</protein>
<dbReference type="InterPro" id="IPR011009">
    <property type="entry name" value="Kinase-like_dom_sf"/>
</dbReference>
<dbReference type="GO" id="GO:0004672">
    <property type="term" value="F:protein kinase activity"/>
    <property type="evidence" value="ECO:0007669"/>
    <property type="project" value="InterPro"/>
</dbReference>
<accession>A0A364K9N1</accession>